<reference evidence="1" key="1">
    <citation type="submission" date="2020-05" db="EMBL/GenBank/DDBJ databases">
        <authorList>
            <person name="Chiriac C."/>
            <person name="Salcher M."/>
            <person name="Ghai R."/>
            <person name="Kavagutti S V."/>
        </authorList>
    </citation>
    <scope>NUCLEOTIDE SEQUENCE</scope>
</reference>
<accession>A0A6J6F979</accession>
<dbReference type="AlphaFoldDB" id="A0A6J6F979"/>
<name>A0A6J6F979_9ZZZZ</name>
<gene>
    <name evidence="1" type="ORF">UFOPK1722_01227</name>
</gene>
<dbReference type="EMBL" id="CAEZTS010000109">
    <property type="protein sequence ID" value="CAB4584065.1"/>
    <property type="molecule type" value="Genomic_DNA"/>
</dbReference>
<sequence length="249" mass="25280">MGQTVFMNRRESSRVFPVAVLALLAACGGGDGASETLAPLPTNVSTTAASTLAPMVTTTGVPESTTTLVVDITTTVPAAAKLVLRGDSLGDVRFGVDAEGAISYVESLLGAPDSDSGYVDSASEFGLCPGEQVRGVRWGDLLLLFGDESEVASGRLHFYGWRFGSVGTSMPEPVGPATEGGITLGATVNEVLKAHPNADVYSDDVFGAGFDIDAGARGLVSGSLSNDSPNGVTLALFGGVTCGEWASGI</sequence>
<protein>
    <submittedName>
        <fullName evidence="1">Unannotated protein</fullName>
    </submittedName>
</protein>
<organism evidence="1">
    <name type="scientific">freshwater metagenome</name>
    <dbReference type="NCBI Taxonomy" id="449393"/>
    <lineage>
        <taxon>unclassified sequences</taxon>
        <taxon>metagenomes</taxon>
        <taxon>ecological metagenomes</taxon>
    </lineage>
</organism>
<proteinExistence type="predicted"/>
<evidence type="ECO:0000313" key="1">
    <source>
        <dbReference type="EMBL" id="CAB4584065.1"/>
    </source>
</evidence>